<dbReference type="Proteomes" id="UP000015453">
    <property type="component" value="Unassembled WGS sequence"/>
</dbReference>
<evidence type="ECO:0000256" key="1">
    <source>
        <dbReference type="PIRSR" id="PIRSR607822-1"/>
    </source>
</evidence>
<dbReference type="InterPro" id="IPR012341">
    <property type="entry name" value="6hp_glycosidase-like_sf"/>
</dbReference>
<dbReference type="GO" id="GO:0005886">
    <property type="term" value="C:plasma membrane"/>
    <property type="evidence" value="ECO:0007669"/>
    <property type="project" value="TreeGrafter"/>
</dbReference>
<protein>
    <submittedName>
        <fullName evidence="2">Uncharacterized protein</fullName>
    </submittedName>
</protein>
<dbReference type="InterPro" id="IPR007822">
    <property type="entry name" value="LANC-like"/>
</dbReference>
<reference evidence="2 3" key="1">
    <citation type="journal article" date="2013" name="BMC Genomics">
        <title>The miniature genome of a carnivorous plant Genlisea aurea contains a low number of genes and short non-coding sequences.</title>
        <authorList>
            <person name="Leushkin E.V."/>
            <person name="Sutormin R.A."/>
            <person name="Nabieva E.R."/>
            <person name="Penin A.A."/>
            <person name="Kondrashov A.S."/>
            <person name="Logacheva M.D."/>
        </authorList>
    </citation>
    <scope>NUCLEOTIDE SEQUENCE [LARGE SCALE GENOMIC DNA]</scope>
</reference>
<feature type="non-terminal residue" evidence="2">
    <location>
        <position position="1"/>
    </location>
</feature>
<dbReference type="PANTHER" id="PTHR12736:SF22">
    <property type="entry name" value="LANC-LIKE PROTEIN GCL2"/>
    <property type="match status" value="1"/>
</dbReference>
<evidence type="ECO:0000313" key="2">
    <source>
        <dbReference type="EMBL" id="EPS72952.1"/>
    </source>
</evidence>
<dbReference type="GO" id="GO:0031179">
    <property type="term" value="P:peptide modification"/>
    <property type="evidence" value="ECO:0007669"/>
    <property type="project" value="InterPro"/>
</dbReference>
<dbReference type="AlphaFoldDB" id="S8EK39"/>
<dbReference type="Gene3D" id="1.50.10.10">
    <property type="match status" value="1"/>
</dbReference>
<organism evidence="2 3">
    <name type="scientific">Genlisea aurea</name>
    <dbReference type="NCBI Taxonomy" id="192259"/>
    <lineage>
        <taxon>Eukaryota</taxon>
        <taxon>Viridiplantae</taxon>
        <taxon>Streptophyta</taxon>
        <taxon>Embryophyta</taxon>
        <taxon>Tracheophyta</taxon>
        <taxon>Spermatophyta</taxon>
        <taxon>Magnoliopsida</taxon>
        <taxon>eudicotyledons</taxon>
        <taxon>Gunneridae</taxon>
        <taxon>Pentapetalae</taxon>
        <taxon>asterids</taxon>
        <taxon>lamiids</taxon>
        <taxon>Lamiales</taxon>
        <taxon>Lentibulariaceae</taxon>
        <taxon>Genlisea</taxon>
    </lineage>
</organism>
<proteinExistence type="predicted"/>
<keyword evidence="3" id="KW-1185">Reference proteome</keyword>
<sequence>VVWTRGLLRRIGICHGISGNAYAFLAMYRATRRPEHLHRAAAFSCFLRDRAERLVAEGAMHGGDAPYSLFEGIGGMAHLFLDMAGDVLEAKFPGYEL</sequence>
<feature type="binding site" evidence="1">
    <location>
        <position position="15"/>
    </location>
    <ligand>
        <name>Zn(2+)</name>
        <dbReference type="ChEBI" id="CHEBI:29105"/>
    </ligand>
</feature>
<comment type="caution">
    <text evidence="2">The sequence shown here is derived from an EMBL/GenBank/DDBJ whole genome shotgun (WGS) entry which is preliminary data.</text>
</comment>
<dbReference type="EMBL" id="AUSU01000628">
    <property type="protein sequence ID" value="EPS72952.1"/>
    <property type="molecule type" value="Genomic_DNA"/>
</dbReference>
<keyword evidence="1" id="KW-0862">Zinc</keyword>
<dbReference type="GO" id="GO:0005975">
    <property type="term" value="P:carbohydrate metabolic process"/>
    <property type="evidence" value="ECO:0007669"/>
    <property type="project" value="InterPro"/>
</dbReference>
<dbReference type="Pfam" id="PF05147">
    <property type="entry name" value="LANC_like"/>
    <property type="match status" value="1"/>
</dbReference>
<dbReference type="GO" id="GO:0046872">
    <property type="term" value="F:metal ion binding"/>
    <property type="evidence" value="ECO:0007669"/>
    <property type="project" value="UniProtKB-KW"/>
</dbReference>
<dbReference type="SUPFAM" id="SSF158745">
    <property type="entry name" value="LanC-like"/>
    <property type="match status" value="1"/>
</dbReference>
<name>S8EK39_9LAMI</name>
<dbReference type="PRINTS" id="PR01950">
    <property type="entry name" value="LANCSUPER"/>
</dbReference>
<dbReference type="OrthoDB" id="10257263at2759"/>
<evidence type="ECO:0000313" key="3">
    <source>
        <dbReference type="Proteomes" id="UP000015453"/>
    </source>
</evidence>
<keyword evidence="1" id="KW-0479">Metal-binding</keyword>
<dbReference type="PANTHER" id="PTHR12736">
    <property type="entry name" value="LANC-LIKE PROTEIN"/>
    <property type="match status" value="1"/>
</dbReference>
<feature type="binding site" evidence="1">
    <location>
        <position position="14"/>
    </location>
    <ligand>
        <name>Zn(2+)</name>
        <dbReference type="ChEBI" id="CHEBI:29105"/>
    </ligand>
</feature>
<accession>S8EK39</accession>
<gene>
    <name evidence="2" type="ORF">M569_01803</name>
</gene>